<name>A0ABR3BQV8_9TREE</name>
<dbReference type="Proteomes" id="UP000054399">
    <property type="component" value="Unassembled WGS sequence"/>
</dbReference>
<proteinExistence type="inferred from homology"/>
<comment type="caution">
    <text evidence="7">The sequence shown here is derived from an EMBL/GenBank/DDBJ whole genome shotgun (WGS) entry which is preliminary data.</text>
</comment>
<sequence length="415" mass="46751">MRLLHILTAVSLLLAPLISSLSHEQFDPQLSNLFGNDTTTDGHTNNWAVLVCSSRYWFNYRHMANTLAMYRTLKRLGLPDSNIILMLADDVACNARNAFPATVYANAGKMLDLYGEGIEVDYKGYEVTVESFLRLLTGRHEATVPRSKRLLSDASSNVFIYMTGHGGNEFLKFQDNEEVSAYDVADAIEQMWEKRRYNKLLYVIDTCQANTMYSKFYSPEIIATGSSSLGESSYSHHNDMDIGVAVIDSFTHNILQYLETVGKTSRNSLQEFFSTYDPAKILSHPGISTSLSNVPPERILITDFFGAVARVEVSPQSAELRLESRLIASKDGWEPTNLGIDDGSITEEIPEVLPRKMEEVKKGSGEWNQPLVIKTSEWGFLLPYLIGVVSFIWLYISLGDKEDKDDRQEVSEKEF</sequence>
<dbReference type="PIRSF" id="PIRSF500138">
    <property type="entry name" value="GPI8"/>
    <property type="match status" value="1"/>
</dbReference>
<evidence type="ECO:0000256" key="1">
    <source>
        <dbReference type="ARBA" id="ARBA00004687"/>
    </source>
</evidence>
<keyword evidence="5" id="KW-1133">Transmembrane helix</keyword>
<feature type="chain" id="PRO_5047209471" description="GPI-anchor transamidase" evidence="6">
    <location>
        <begin position="21"/>
        <end position="415"/>
    </location>
</feature>
<keyword evidence="5" id="KW-0472">Membrane</keyword>
<keyword evidence="8" id="KW-1185">Reference proteome</keyword>
<reference evidence="7 8" key="2">
    <citation type="submission" date="2024-01" db="EMBL/GenBank/DDBJ databases">
        <title>Comparative genomics of Cryptococcus and Kwoniella reveals pathogenesis evolution and contrasting modes of karyotype evolution via chromosome fusion or intercentromeric recombination.</title>
        <authorList>
            <person name="Coelho M.A."/>
            <person name="David-Palma M."/>
            <person name="Shea T."/>
            <person name="Bowers K."/>
            <person name="Mcginley-Smith S."/>
            <person name="Mohammad A.W."/>
            <person name="Gnirke A."/>
            <person name="Yurkov A.M."/>
            <person name="Nowrousian M."/>
            <person name="Sun S."/>
            <person name="Cuomo C.A."/>
            <person name="Heitman J."/>
        </authorList>
    </citation>
    <scope>NUCLEOTIDE SEQUENCE [LARGE SCALE GENOMIC DNA]</scope>
    <source>
        <strain evidence="7 8">IND107</strain>
    </source>
</reference>
<dbReference type="PIRSF" id="PIRSF019663">
    <property type="entry name" value="Legumain"/>
    <property type="match status" value="1"/>
</dbReference>
<protein>
    <recommendedName>
        <fullName evidence="9">GPI-anchor transamidase</fullName>
    </recommendedName>
</protein>
<dbReference type="InterPro" id="IPR028361">
    <property type="entry name" value="GPI_transamidase"/>
</dbReference>
<dbReference type="PANTHER" id="PTHR48067">
    <property type="entry name" value="GPI-ANCHOR TRANSAMIDASE"/>
    <property type="match status" value="1"/>
</dbReference>
<keyword evidence="5" id="KW-0812">Transmembrane</keyword>
<dbReference type="EMBL" id="ATAM02000006">
    <property type="protein sequence ID" value="KAL0247574.1"/>
    <property type="molecule type" value="Genomic_DNA"/>
</dbReference>
<comment type="pathway">
    <text evidence="1">Glycolipid biosynthesis; glycosylphosphatidylinositol-anchor biosynthesis.</text>
</comment>
<dbReference type="Gene3D" id="3.40.50.1460">
    <property type="match status" value="1"/>
</dbReference>
<feature type="transmembrane region" description="Helical" evidence="5">
    <location>
        <begin position="378"/>
        <end position="398"/>
    </location>
</feature>
<keyword evidence="4 6" id="KW-0732">Signal</keyword>
<dbReference type="RefSeq" id="XP_066613535.1">
    <property type="nucleotide sequence ID" value="XM_066758133.1"/>
</dbReference>
<organism evidence="7 8">
    <name type="scientific">Cryptococcus tetragattii IND107</name>
    <dbReference type="NCBI Taxonomy" id="1296105"/>
    <lineage>
        <taxon>Eukaryota</taxon>
        <taxon>Fungi</taxon>
        <taxon>Dikarya</taxon>
        <taxon>Basidiomycota</taxon>
        <taxon>Agaricomycotina</taxon>
        <taxon>Tremellomycetes</taxon>
        <taxon>Tremellales</taxon>
        <taxon>Cryptococcaceae</taxon>
        <taxon>Cryptococcus</taxon>
        <taxon>Cryptococcus gattii species complex</taxon>
    </lineage>
</organism>
<feature type="signal peptide" evidence="6">
    <location>
        <begin position="1"/>
        <end position="20"/>
    </location>
</feature>
<keyword evidence="3" id="KW-0337">GPI-anchor biosynthesis</keyword>
<evidence type="ECO:0000256" key="6">
    <source>
        <dbReference type="SAM" id="SignalP"/>
    </source>
</evidence>
<evidence type="ECO:0008006" key="9">
    <source>
        <dbReference type="Google" id="ProtNLM"/>
    </source>
</evidence>
<evidence type="ECO:0000313" key="7">
    <source>
        <dbReference type="EMBL" id="KAL0247574.1"/>
    </source>
</evidence>
<evidence type="ECO:0000256" key="5">
    <source>
        <dbReference type="SAM" id="Phobius"/>
    </source>
</evidence>
<evidence type="ECO:0000256" key="4">
    <source>
        <dbReference type="ARBA" id="ARBA00022729"/>
    </source>
</evidence>
<evidence type="ECO:0000313" key="8">
    <source>
        <dbReference type="Proteomes" id="UP000054399"/>
    </source>
</evidence>
<dbReference type="Pfam" id="PF01650">
    <property type="entry name" value="Peptidase_C13"/>
    <property type="match status" value="1"/>
</dbReference>
<evidence type="ECO:0000256" key="3">
    <source>
        <dbReference type="ARBA" id="ARBA00022502"/>
    </source>
</evidence>
<dbReference type="PANTHER" id="PTHR48067:SF1">
    <property type="entry name" value="GPI-ANCHOR TRANSAMIDASE"/>
    <property type="match status" value="1"/>
</dbReference>
<dbReference type="PRINTS" id="PR00776">
    <property type="entry name" value="HEMOGLOBNASE"/>
</dbReference>
<reference evidence="8" key="1">
    <citation type="submission" date="2015-01" db="EMBL/GenBank/DDBJ databases">
        <title>The Genome Sequence of Cryptococcus gattii MMRL2647.</title>
        <authorList>
            <consortium name="The Broad Institute Genomics Platform"/>
            <person name="Cuomo C."/>
            <person name="Litvintseva A."/>
            <person name="Chen Y."/>
            <person name="Heitman J."/>
            <person name="Sun S."/>
            <person name="Springer D."/>
            <person name="Dromer F."/>
            <person name="Young S."/>
            <person name="Zeng Q."/>
            <person name="Gargeya S."/>
            <person name="Abouelleil A."/>
            <person name="Alvarado L."/>
            <person name="Chapman S.B."/>
            <person name="Gainer-Dewar J."/>
            <person name="Goldberg J."/>
            <person name="Griggs A."/>
            <person name="Gujja S."/>
            <person name="Hansen M."/>
            <person name="Howarth C."/>
            <person name="Imamovic A."/>
            <person name="Larimer J."/>
            <person name="Murphy C."/>
            <person name="Naylor J."/>
            <person name="Pearson M."/>
            <person name="Priest M."/>
            <person name="Roberts A."/>
            <person name="Saif S."/>
            <person name="Shea T."/>
            <person name="Sykes S."/>
            <person name="Wortman J."/>
            <person name="Nusbaum C."/>
            <person name="Birren B."/>
        </authorList>
    </citation>
    <scope>NUCLEOTIDE SEQUENCE [LARGE SCALE GENOMIC DNA]</scope>
    <source>
        <strain evidence="8">IND107</strain>
    </source>
</reference>
<dbReference type="InterPro" id="IPR001096">
    <property type="entry name" value="Peptidase_C13"/>
</dbReference>
<dbReference type="GeneID" id="91990502"/>
<evidence type="ECO:0000256" key="2">
    <source>
        <dbReference type="ARBA" id="ARBA00009941"/>
    </source>
</evidence>
<gene>
    <name evidence="7" type="ORF">I308_103646</name>
</gene>
<comment type="similarity">
    <text evidence="2">Belongs to the peptidase C13 family.</text>
</comment>
<accession>A0ABR3BQV8</accession>